<gene>
    <name evidence="1" type="ORF">UFOPK3651_02804</name>
</gene>
<sequence>MQQHLVGHLERVEHAGLLIRHREQAVVRNDDERVDLLLQALHTGVGLYGTTASLEAERAGDHTDGERVHAARHLGDDRGRTGAGAATLAGGDEHHVGALDHLFDLVAMRLGSIATHVGVATGTETAREVAPDVEFDVGITHQQRLGIGVDRDELNTLQPCVDHAVNGVDATTADADHLDDGEIVLRSAGHQMNLRGE</sequence>
<evidence type="ECO:0000313" key="1">
    <source>
        <dbReference type="EMBL" id="CAB4950364.1"/>
    </source>
</evidence>
<organism evidence="1">
    <name type="scientific">freshwater metagenome</name>
    <dbReference type="NCBI Taxonomy" id="449393"/>
    <lineage>
        <taxon>unclassified sequences</taxon>
        <taxon>metagenomes</taxon>
        <taxon>ecological metagenomes</taxon>
    </lineage>
</organism>
<dbReference type="EMBL" id="CAFBMT010000021">
    <property type="protein sequence ID" value="CAB4950364.1"/>
    <property type="molecule type" value="Genomic_DNA"/>
</dbReference>
<proteinExistence type="predicted"/>
<name>A0A6J7K868_9ZZZZ</name>
<protein>
    <submittedName>
        <fullName evidence="1">Unannotated protein</fullName>
    </submittedName>
</protein>
<dbReference type="AlphaFoldDB" id="A0A6J7K868"/>
<dbReference type="AntiFam" id="ANF00119">
    <property type="entry name" value="Shadow ORF (opposite ftsZ)"/>
</dbReference>
<reference evidence="1" key="1">
    <citation type="submission" date="2020-05" db="EMBL/GenBank/DDBJ databases">
        <authorList>
            <person name="Chiriac C."/>
            <person name="Salcher M."/>
            <person name="Ghai R."/>
            <person name="Kavagutti S V."/>
        </authorList>
    </citation>
    <scope>NUCLEOTIDE SEQUENCE</scope>
</reference>
<accession>A0A6J7K868</accession>